<proteinExistence type="predicted"/>
<organism evidence="1 2">
    <name type="scientific">Crucibulum laeve</name>
    <dbReference type="NCBI Taxonomy" id="68775"/>
    <lineage>
        <taxon>Eukaryota</taxon>
        <taxon>Fungi</taxon>
        <taxon>Dikarya</taxon>
        <taxon>Basidiomycota</taxon>
        <taxon>Agaricomycotina</taxon>
        <taxon>Agaricomycetes</taxon>
        <taxon>Agaricomycetidae</taxon>
        <taxon>Agaricales</taxon>
        <taxon>Agaricineae</taxon>
        <taxon>Nidulariaceae</taxon>
        <taxon>Crucibulum</taxon>
    </lineage>
</organism>
<evidence type="ECO:0000313" key="2">
    <source>
        <dbReference type="Proteomes" id="UP000308652"/>
    </source>
</evidence>
<protein>
    <submittedName>
        <fullName evidence="1">Uncharacterized protein</fullName>
    </submittedName>
</protein>
<dbReference type="AlphaFoldDB" id="A0A5C3LJA0"/>
<keyword evidence="2" id="KW-1185">Reference proteome</keyword>
<gene>
    <name evidence="1" type="ORF">BDQ12DRAFT_66211</name>
</gene>
<dbReference type="EMBL" id="ML213693">
    <property type="protein sequence ID" value="TFK31966.1"/>
    <property type="molecule type" value="Genomic_DNA"/>
</dbReference>
<name>A0A5C3LJA0_9AGAR</name>
<reference evidence="1 2" key="1">
    <citation type="journal article" date="2019" name="Nat. Ecol. Evol.">
        <title>Megaphylogeny resolves global patterns of mushroom evolution.</title>
        <authorList>
            <person name="Varga T."/>
            <person name="Krizsan K."/>
            <person name="Foldi C."/>
            <person name="Dima B."/>
            <person name="Sanchez-Garcia M."/>
            <person name="Sanchez-Ramirez S."/>
            <person name="Szollosi G.J."/>
            <person name="Szarkandi J.G."/>
            <person name="Papp V."/>
            <person name="Albert L."/>
            <person name="Andreopoulos W."/>
            <person name="Angelini C."/>
            <person name="Antonin V."/>
            <person name="Barry K.W."/>
            <person name="Bougher N.L."/>
            <person name="Buchanan P."/>
            <person name="Buyck B."/>
            <person name="Bense V."/>
            <person name="Catcheside P."/>
            <person name="Chovatia M."/>
            <person name="Cooper J."/>
            <person name="Damon W."/>
            <person name="Desjardin D."/>
            <person name="Finy P."/>
            <person name="Geml J."/>
            <person name="Haridas S."/>
            <person name="Hughes K."/>
            <person name="Justo A."/>
            <person name="Karasinski D."/>
            <person name="Kautmanova I."/>
            <person name="Kiss B."/>
            <person name="Kocsube S."/>
            <person name="Kotiranta H."/>
            <person name="LaButti K.M."/>
            <person name="Lechner B.E."/>
            <person name="Liimatainen K."/>
            <person name="Lipzen A."/>
            <person name="Lukacs Z."/>
            <person name="Mihaltcheva S."/>
            <person name="Morgado L.N."/>
            <person name="Niskanen T."/>
            <person name="Noordeloos M.E."/>
            <person name="Ohm R.A."/>
            <person name="Ortiz-Santana B."/>
            <person name="Ovrebo C."/>
            <person name="Racz N."/>
            <person name="Riley R."/>
            <person name="Savchenko A."/>
            <person name="Shiryaev A."/>
            <person name="Soop K."/>
            <person name="Spirin V."/>
            <person name="Szebenyi C."/>
            <person name="Tomsovsky M."/>
            <person name="Tulloss R.E."/>
            <person name="Uehling J."/>
            <person name="Grigoriev I.V."/>
            <person name="Vagvolgyi C."/>
            <person name="Papp T."/>
            <person name="Martin F.M."/>
            <person name="Miettinen O."/>
            <person name="Hibbett D.S."/>
            <person name="Nagy L.G."/>
        </authorList>
    </citation>
    <scope>NUCLEOTIDE SEQUENCE [LARGE SCALE GENOMIC DNA]</scope>
    <source>
        <strain evidence="1 2">CBS 166.37</strain>
    </source>
</reference>
<evidence type="ECO:0000313" key="1">
    <source>
        <dbReference type="EMBL" id="TFK31966.1"/>
    </source>
</evidence>
<dbReference type="Proteomes" id="UP000308652">
    <property type="component" value="Unassembled WGS sequence"/>
</dbReference>
<sequence>MAIIDAQSDVPSFIHTLHLCFLWSTTFYLREISRFIKTLVPLRQLEYLQITCEECCNQYGHFDCYSDPSNHDFCSTLPHLFRMPSIIELDLGSLYDPNLEILISLLTTHSRLTKLKLENLSAVDSQNVAIRKYPTGSIHTLILGEDCVFVVDGLATNCGTQMFDSIKHLVFENSHVAIVIEDDIDSIRQAIHTLSSTIPHFTWDPTASYQFPESHVSIDLHNHPSSKCLTLNFIPAPLMQAKYEEEDDNEINRFNFIVFGLLYNAAAAVTIDELNIWFHDGCFESGFVDRIPPSFWT</sequence>
<accession>A0A5C3LJA0</accession>